<reference evidence="2 3" key="1">
    <citation type="submission" date="2018-01" db="EMBL/GenBank/DDBJ databases">
        <title>Whole genome analyses suggest that Burkholderia sensu lato contains two further novel genera in the rhizoxinica-symbiotica group Mycetohabitans gen. nov., and Trinickia gen. nov.: implications for the evolution of diazotrophy and nodulation in the Burkholderiaceae.</title>
        <authorList>
            <person name="Estrada-de los Santos P."/>
            <person name="Palmer M."/>
            <person name="Chavez-Ramirez B."/>
            <person name="Beukes C."/>
            <person name="Steenkamp E.T."/>
            <person name="Hirsch A.M."/>
            <person name="Manyaka P."/>
            <person name="Maluk M."/>
            <person name="Lafos M."/>
            <person name="Crook M."/>
            <person name="Gross E."/>
            <person name="Simon M.F."/>
            <person name="Bueno dos Reis Junior F."/>
            <person name="Poole P.S."/>
            <person name="Venter S.N."/>
            <person name="James E.K."/>
        </authorList>
    </citation>
    <scope>NUCLEOTIDE SEQUENCE [LARGE SCALE GENOMIC DNA]</scope>
    <source>
        <strain evidence="2 3">JPY 581</strain>
    </source>
</reference>
<feature type="region of interest" description="Disordered" evidence="1">
    <location>
        <begin position="108"/>
        <end position="130"/>
    </location>
</feature>
<evidence type="ECO:0000313" key="2">
    <source>
        <dbReference type="EMBL" id="PMS36289.1"/>
    </source>
</evidence>
<gene>
    <name evidence="2" type="ORF">C0Z20_12425</name>
</gene>
<dbReference type="STRING" id="863227.GCA_000373005_05192"/>
<organism evidence="2 3">
    <name type="scientific">Trinickia symbiotica</name>
    <dbReference type="NCBI Taxonomy" id="863227"/>
    <lineage>
        <taxon>Bacteria</taxon>
        <taxon>Pseudomonadati</taxon>
        <taxon>Pseudomonadota</taxon>
        <taxon>Betaproteobacteria</taxon>
        <taxon>Burkholderiales</taxon>
        <taxon>Burkholderiaceae</taxon>
        <taxon>Trinickia</taxon>
    </lineage>
</organism>
<proteinExistence type="predicted"/>
<protein>
    <submittedName>
        <fullName evidence="2">Uncharacterized protein</fullName>
    </submittedName>
</protein>
<name>A0A2N7X3G7_9BURK</name>
<accession>A0A2N7X3G7</accession>
<dbReference type="Proteomes" id="UP000235777">
    <property type="component" value="Unassembled WGS sequence"/>
</dbReference>
<dbReference type="EMBL" id="PNYC01000007">
    <property type="protein sequence ID" value="PMS36289.1"/>
    <property type="molecule type" value="Genomic_DNA"/>
</dbReference>
<dbReference type="AlphaFoldDB" id="A0A2N7X3G7"/>
<keyword evidence="3" id="KW-1185">Reference proteome</keyword>
<feature type="region of interest" description="Disordered" evidence="1">
    <location>
        <begin position="59"/>
        <end position="96"/>
    </location>
</feature>
<evidence type="ECO:0000256" key="1">
    <source>
        <dbReference type="SAM" id="MobiDB-lite"/>
    </source>
</evidence>
<evidence type="ECO:0000313" key="3">
    <source>
        <dbReference type="Proteomes" id="UP000235777"/>
    </source>
</evidence>
<feature type="compositionally biased region" description="Polar residues" evidence="1">
    <location>
        <begin position="111"/>
        <end position="130"/>
    </location>
</feature>
<comment type="caution">
    <text evidence="2">The sequence shown here is derived from an EMBL/GenBank/DDBJ whole genome shotgun (WGS) entry which is preliminary data.</text>
</comment>
<sequence length="130" mass="13396">MGSIGKSNRWKSSTKLMAFGNIVFGGAVGVVVDTSSGAAYDYPNLILVRMGTNPVVSIPGAGGTGHAQASLPAATSVKDPPATRHLQPRREGKYRAGVATVCRNKVPLASSPATHNNYGYAVPSSTVQAQ</sequence>